<dbReference type="GO" id="GO:0016884">
    <property type="term" value="F:carbon-nitrogen ligase activity, with glutamine as amido-N-donor"/>
    <property type="evidence" value="ECO:0007669"/>
    <property type="project" value="InterPro"/>
</dbReference>
<dbReference type="InterPro" id="IPR019004">
    <property type="entry name" value="YqeY/Aim41"/>
</dbReference>
<dbReference type="InterPro" id="IPR003789">
    <property type="entry name" value="Asn/Gln_tRNA_amidoTrase-B-like"/>
</dbReference>
<dbReference type="GO" id="GO:0016740">
    <property type="term" value="F:transferase activity"/>
    <property type="evidence" value="ECO:0007669"/>
    <property type="project" value="UniProtKB-KW"/>
</dbReference>
<dbReference type="AlphaFoldDB" id="A0A081KG84"/>
<protein>
    <submittedName>
        <fullName evidence="1">Glutamyl-tRNA amidotransferase</fullName>
    </submittedName>
</protein>
<dbReference type="Pfam" id="PF09424">
    <property type="entry name" value="YqeY"/>
    <property type="match status" value="1"/>
</dbReference>
<dbReference type="Proteomes" id="UP000027997">
    <property type="component" value="Unassembled WGS sequence"/>
</dbReference>
<dbReference type="SUPFAM" id="SSF89095">
    <property type="entry name" value="GatB/YqeY motif"/>
    <property type="match status" value="1"/>
</dbReference>
<dbReference type="EMBL" id="JOJP01000001">
    <property type="protein sequence ID" value="KEI73160.1"/>
    <property type="molecule type" value="Genomic_DNA"/>
</dbReference>
<accession>A0A081KG84</accession>
<organism evidence="1 2">
    <name type="scientific">Endozoicomonas elysicola</name>
    <dbReference type="NCBI Taxonomy" id="305900"/>
    <lineage>
        <taxon>Bacteria</taxon>
        <taxon>Pseudomonadati</taxon>
        <taxon>Pseudomonadota</taxon>
        <taxon>Gammaproteobacteria</taxon>
        <taxon>Oceanospirillales</taxon>
        <taxon>Endozoicomonadaceae</taxon>
        <taxon>Endozoicomonas</taxon>
    </lineage>
</organism>
<name>A0A081KG84_9GAMM</name>
<dbReference type="InterPro" id="IPR023168">
    <property type="entry name" value="GatB_Yqey_C_2"/>
</dbReference>
<dbReference type="STRING" id="305900.GV64_22795"/>
<dbReference type="PANTHER" id="PTHR28055:SF1">
    <property type="entry name" value="ALTERED INHERITANCE OF MITOCHONDRIA PROTEIN 41, MITOCHONDRIAL"/>
    <property type="match status" value="1"/>
</dbReference>
<keyword evidence="2" id="KW-1185">Reference proteome</keyword>
<comment type="caution">
    <text evidence="1">The sequence shown here is derived from an EMBL/GenBank/DDBJ whole genome shotgun (WGS) entry which is preliminary data.</text>
</comment>
<keyword evidence="1" id="KW-0808">Transferase</keyword>
<dbReference type="Gene3D" id="1.10.10.410">
    <property type="match status" value="1"/>
</dbReference>
<evidence type="ECO:0000313" key="2">
    <source>
        <dbReference type="Proteomes" id="UP000027997"/>
    </source>
</evidence>
<evidence type="ECO:0000313" key="1">
    <source>
        <dbReference type="EMBL" id="KEI73160.1"/>
    </source>
</evidence>
<dbReference type="Gene3D" id="1.10.1510.10">
    <property type="entry name" value="Uncharacterised protein YqeY/AIM41 PF09424, N-terminal domain"/>
    <property type="match status" value="1"/>
</dbReference>
<dbReference type="InterPro" id="IPR042184">
    <property type="entry name" value="YqeY/Aim41_N"/>
</dbReference>
<reference evidence="1 2" key="1">
    <citation type="submission" date="2014-06" db="EMBL/GenBank/DDBJ databases">
        <title>Whole Genome Sequences of Three Symbiotic Endozoicomonas Bacteria.</title>
        <authorList>
            <person name="Neave M.J."/>
            <person name="Apprill A."/>
            <person name="Voolstra C.R."/>
        </authorList>
    </citation>
    <scope>NUCLEOTIDE SEQUENCE [LARGE SCALE GENOMIC DNA]</scope>
    <source>
        <strain evidence="1 2">DSM 22380</strain>
    </source>
</reference>
<dbReference type="PANTHER" id="PTHR28055">
    <property type="entry name" value="ALTERED INHERITANCE OF MITOCHONDRIA PROTEIN 41, MITOCHONDRIAL"/>
    <property type="match status" value="1"/>
</dbReference>
<proteinExistence type="predicted"/>
<gene>
    <name evidence="1" type="ORF">GV64_22795</name>
</gene>
<sequence length="149" mass="16480">MSDCIVRDQLTEAMKEAMRNRDKSRLGTIRLALAELKRIEIDEKSLDDQRALAVLDKMVKQRRDAIEQFESAGRTDLADQEKLELNVLADFLPTPLSESEITELVDLAITSTGASSMADMGKVMGIVKPQAQGRADMSSISKIVKSRLG</sequence>
<dbReference type="RefSeq" id="WP_020582361.1">
    <property type="nucleotide sequence ID" value="NZ_JOJP01000001.1"/>
</dbReference>
<dbReference type="eggNOG" id="COG1610">
    <property type="taxonomic scope" value="Bacteria"/>
</dbReference>